<dbReference type="PANTHER" id="PTHR11414">
    <property type="entry name" value="CYSTATIN FAMILY MEMBER"/>
    <property type="match status" value="1"/>
</dbReference>
<comment type="caution">
    <text evidence="7">The sequence shown here is derived from an EMBL/GenBank/DDBJ whole genome shotgun (WGS) entry which is preliminary data.</text>
</comment>
<organism evidence="7 8">
    <name type="scientific">Brachionus plicatilis</name>
    <name type="common">Marine rotifer</name>
    <name type="synonym">Brachionus muelleri</name>
    <dbReference type="NCBI Taxonomy" id="10195"/>
    <lineage>
        <taxon>Eukaryota</taxon>
        <taxon>Metazoa</taxon>
        <taxon>Spiralia</taxon>
        <taxon>Gnathifera</taxon>
        <taxon>Rotifera</taxon>
        <taxon>Eurotatoria</taxon>
        <taxon>Monogononta</taxon>
        <taxon>Pseudotrocha</taxon>
        <taxon>Ploima</taxon>
        <taxon>Brachionidae</taxon>
        <taxon>Brachionus</taxon>
    </lineage>
</organism>
<dbReference type="PANTHER" id="PTHR11414:SF21">
    <property type="entry name" value="CYSTATIN 14A, TANDEM DUPLICATE 1-RELATED"/>
    <property type="match status" value="1"/>
</dbReference>
<evidence type="ECO:0000313" key="8">
    <source>
        <dbReference type="Proteomes" id="UP000276133"/>
    </source>
</evidence>
<dbReference type="GO" id="GO:0004869">
    <property type="term" value="F:cysteine-type endopeptidase inhibitor activity"/>
    <property type="evidence" value="ECO:0007669"/>
    <property type="project" value="UniProtKB-KW"/>
</dbReference>
<keyword evidence="4" id="KW-0646">Protease inhibitor</keyword>
<evidence type="ECO:0000256" key="2">
    <source>
        <dbReference type="ARBA" id="ARBA00009403"/>
    </source>
</evidence>
<evidence type="ECO:0000256" key="3">
    <source>
        <dbReference type="ARBA" id="ARBA00022490"/>
    </source>
</evidence>
<comment type="similarity">
    <text evidence="2">Belongs to the cystatin family.</text>
</comment>
<dbReference type="STRING" id="10195.A0A3M7R9L4"/>
<dbReference type="EMBL" id="REGN01003896">
    <property type="protein sequence ID" value="RNA20226.1"/>
    <property type="molecule type" value="Genomic_DNA"/>
</dbReference>
<dbReference type="PRINTS" id="PR00295">
    <property type="entry name" value="STEFINA"/>
</dbReference>
<dbReference type="CDD" id="cd00042">
    <property type="entry name" value="CY"/>
    <property type="match status" value="1"/>
</dbReference>
<keyword evidence="5" id="KW-0789">Thiol protease inhibitor</keyword>
<comment type="subcellular location">
    <subcellularLocation>
        <location evidence="1">Cytoplasm</location>
    </subcellularLocation>
</comment>
<dbReference type="Proteomes" id="UP000276133">
    <property type="component" value="Unassembled WGS sequence"/>
</dbReference>
<evidence type="ECO:0000313" key="7">
    <source>
        <dbReference type="EMBL" id="RNA20226.1"/>
    </source>
</evidence>
<gene>
    <name evidence="7" type="ORF">BpHYR1_024058</name>
</gene>
<feature type="domain" description="Cystatin" evidence="6">
    <location>
        <begin position="1"/>
        <end position="92"/>
    </location>
</feature>
<name>A0A3M7R9L4_BRAPC</name>
<sequence>MRLGGIGHEKPADQNVQHLVDQLSHEIQIKTGKRYPFLKAVSFKTQIVAGTNYFIKVQAGQDYLHLRVFQPLPCYSSTPQLASFELSKSSDDPIEYF</sequence>
<keyword evidence="8" id="KW-1185">Reference proteome</keyword>
<evidence type="ECO:0000259" key="6">
    <source>
        <dbReference type="SMART" id="SM00043"/>
    </source>
</evidence>
<evidence type="ECO:0000256" key="1">
    <source>
        <dbReference type="ARBA" id="ARBA00004496"/>
    </source>
</evidence>
<dbReference type="InterPro" id="IPR000010">
    <property type="entry name" value="Cystatin_dom"/>
</dbReference>
<reference evidence="7 8" key="1">
    <citation type="journal article" date="2018" name="Sci. Rep.">
        <title>Genomic signatures of local adaptation to the degree of environmental predictability in rotifers.</title>
        <authorList>
            <person name="Franch-Gras L."/>
            <person name="Hahn C."/>
            <person name="Garcia-Roger E.M."/>
            <person name="Carmona M.J."/>
            <person name="Serra M."/>
            <person name="Gomez A."/>
        </authorList>
    </citation>
    <scope>NUCLEOTIDE SEQUENCE [LARGE SCALE GENOMIC DNA]</scope>
    <source>
        <strain evidence="7">HYR1</strain>
    </source>
</reference>
<evidence type="ECO:0000256" key="5">
    <source>
        <dbReference type="ARBA" id="ARBA00022704"/>
    </source>
</evidence>
<dbReference type="FunFam" id="3.10.450.10:FF:000001">
    <property type="entry name" value="Cystatin-A"/>
    <property type="match status" value="1"/>
</dbReference>
<dbReference type="GO" id="GO:0005829">
    <property type="term" value="C:cytosol"/>
    <property type="evidence" value="ECO:0007669"/>
    <property type="project" value="TreeGrafter"/>
</dbReference>
<dbReference type="Gene3D" id="3.10.450.10">
    <property type="match status" value="1"/>
</dbReference>
<evidence type="ECO:0000256" key="4">
    <source>
        <dbReference type="ARBA" id="ARBA00022690"/>
    </source>
</evidence>
<dbReference type="InterPro" id="IPR001713">
    <property type="entry name" value="Prot_inh_stefin"/>
</dbReference>
<dbReference type="InterPro" id="IPR046350">
    <property type="entry name" value="Cystatin_sf"/>
</dbReference>
<keyword evidence="3" id="KW-0963">Cytoplasm</keyword>
<dbReference type="SUPFAM" id="SSF54403">
    <property type="entry name" value="Cystatin/monellin"/>
    <property type="match status" value="1"/>
</dbReference>
<dbReference type="Pfam" id="PF00031">
    <property type="entry name" value="Cystatin"/>
    <property type="match status" value="1"/>
</dbReference>
<protein>
    <submittedName>
        <fullName evidence="7">Cystatin-B-like</fullName>
    </submittedName>
</protein>
<accession>A0A3M7R9L4</accession>
<dbReference type="OrthoDB" id="2429551at2759"/>
<proteinExistence type="inferred from homology"/>
<dbReference type="PROSITE" id="PS00287">
    <property type="entry name" value="CYSTATIN"/>
    <property type="match status" value="1"/>
</dbReference>
<dbReference type="SMART" id="SM00043">
    <property type="entry name" value="CY"/>
    <property type="match status" value="1"/>
</dbReference>
<dbReference type="AlphaFoldDB" id="A0A3M7R9L4"/>
<dbReference type="InterPro" id="IPR018073">
    <property type="entry name" value="Prot_inh_cystat_CS"/>
</dbReference>